<keyword evidence="3" id="KW-1185">Reference proteome</keyword>
<dbReference type="EMBL" id="QJKK01000009">
    <property type="protein sequence ID" value="RAL22550.1"/>
    <property type="molecule type" value="Genomic_DNA"/>
</dbReference>
<name>A0A364K2A6_9BACL</name>
<dbReference type="OrthoDB" id="2991692at2"/>
<comment type="caution">
    <text evidence="2">The sequence shown here is derived from an EMBL/GenBank/DDBJ whole genome shotgun (WGS) entry which is preliminary data.</text>
</comment>
<reference evidence="2 3" key="1">
    <citation type="submission" date="2018-06" db="EMBL/GenBank/DDBJ databases">
        <title>Thermoflavimicrobium daqus sp. nov., a thermophilic microbe isolated from Moutai-flavour Daqu.</title>
        <authorList>
            <person name="Wang X."/>
            <person name="Zhou H."/>
        </authorList>
    </citation>
    <scope>NUCLEOTIDE SEQUENCE [LARGE SCALE GENOMIC DNA]</scope>
    <source>
        <strain evidence="2 3">FBKL4.011</strain>
    </source>
</reference>
<sequence length="69" mass="7637">MSQSKQDQSKNQKVVPFPAKSETTQEPLRTTWTVGVKPNQPPLKITQVSSGFGKSRTVMMFDRPQACAA</sequence>
<gene>
    <name evidence="2" type="ORF">DL897_14150</name>
</gene>
<reference evidence="2 3" key="2">
    <citation type="submission" date="2018-06" db="EMBL/GenBank/DDBJ databases">
        <authorList>
            <person name="Zhirakovskaya E."/>
        </authorList>
    </citation>
    <scope>NUCLEOTIDE SEQUENCE [LARGE SCALE GENOMIC DNA]</scope>
    <source>
        <strain evidence="2 3">FBKL4.011</strain>
    </source>
</reference>
<accession>A0A364K2A6</accession>
<organism evidence="2 3">
    <name type="scientific">Thermoflavimicrobium daqui</name>
    <dbReference type="NCBI Taxonomy" id="2137476"/>
    <lineage>
        <taxon>Bacteria</taxon>
        <taxon>Bacillati</taxon>
        <taxon>Bacillota</taxon>
        <taxon>Bacilli</taxon>
        <taxon>Bacillales</taxon>
        <taxon>Thermoactinomycetaceae</taxon>
        <taxon>Thermoflavimicrobium</taxon>
    </lineage>
</organism>
<proteinExistence type="predicted"/>
<evidence type="ECO:0000256" key="1">
    <source>
        <dbReference type="SAM" id="MobiDB-lite"/>
    </source>
</evidence>
<dbReference type="AlphaFoldDB" id="A0A364K2A6"/>
<evidence type="ECO:0000313" key="2">
    <source>
        <dbReference type="EMBL" id="RAL22550.1"/>
    </source>
</evidence>
<protein>
    <submittedName>
        <fullName evidence="2">Uncharacterized protein</fullName>
    </submittedName>
</protein>
<feature type="compositionally biased region" description="Polar residues" evidence="1">
    <location>
        <begin position="21"/>
        <end position="33"/>
    </location>
</feature>
<dbReference type="Proteomes" id="UP000251213">
    <property type="component" value="Unassembled WGS sequence"/>
</dbReference>
<dbReference type="RefSeq" id="WP_113659793.1">
    <property type="nucleotide sequence ID" value="NZ_KZ845671.1"/>
</dbReference>
<feature type="compositionally biased region" description="Low complexity" evidence="1">
    <location>
        <begin position="1"/>
        <end position="13"/>
    </location>
</feature>
<evidence type="ECO:0000313" key="3">
    <source>
        <dbReference type="Proteomes" id="UP000251213"/>
    </source>
</evidence>
<feature type="region of interest" description="Disordered" evidence="1">
    <location>
        <begin position="1"/>
        <end position="48"/>
    </location>
</feature>